<reference evidence="11 12" key="1">
    <citation type="journal article" date="2010" name="Stand. Genomic Sci.">
        <title>Complete genome sequence of Coraliomargarita akajimensis type strain (04OKA010-24).</title>
        <authorList>
            <person name="Mavromatis K."/>
            <person name="Abt B."/>
            <person name="Brambilla E."/>
            <person name="Lapidus A."/>
            <person name="Copeland A."/>
            <person name="Deshpande S."/>
            <person name="Nolan M."/>
            <person name="Lucas S."/>
            <person name="Tice H."/>
            <person name="Cheng J.F."/>
            <person name="Han C."/>
            <person name="Detter J.C."/>
            <person name="Woyke T."/>
            <person name="Goodwin L."/>
            <person name="Pitluck S."/>
            <person name="Held B."/>
            <person name="Brettin T."/>
            <person name="Tapia R."/>
            <person name="Ivanova N."/>
            <person name="Mikhailova N."/>
            <person name="Pati A."/>
            <person name="Liolios K."/>
            <person name="Chen A."/>
            <person name="Palaniappan K."/>
            <person name="Land M."/>
            <person name="Hauser L."/>
            <person name="Chang Y.J."/>
            <person name="Jeffries C.D."/>
            <person name="Rohde M."/>
            <person name="Goker M."/>
            <person name="Bristow J."/>
            <person name="Eisen J.A."/>
            <person name="Markowitz V."/>
            <person name="Hugenholtz P."/>
            <person name="Klenk H.P."/>
            <person name="Kyrpides N.C."/>
        </authorList>
    </citation>
    <scope>NUCLEOTIDE SEQUENCE [LARGE SCALE GENOMIC DNA]</scope>
    <source>
        <strain evidence="12">DSM 45221 / IAM 15411 / JCM 23193 / KCTC 12865</strain>
    </source>
</reference>
<dbReference type="PROSITE" id="PS50109">
    <property type="entry name" value="HIS_KIN"/>
    <property type="match status" value="1"/>
</dbReference>
<dbReference type="Pfam" id="PF02518">
    <property type="entry name" value="HATPase_c"/>
    <property type="match status" value="1"/>
</dbReference>
<keyword evidence="6 11" id="KW-0418">Kinase</keyword>
<dbReference type="PROSITE" id="PS50042">
    <property type="entry name" value="CNMP_BINDING_3"/>
    <property type="match status" value="1"/>
</dbReference>
<evidence type="ECO:0000256" key="4">
    <source>
        <dbReference type="ARBA" id="ARBA00022679"/>
    </source>
</evidence>
<evidence type="ECO:0000256" key="2">
    <source>
        <dbReference type="ARBA" id="ARBA00012438"/>
    </source>
</evidence>
<evidence type="ECO:0000259" key="9">
    <source>
        <dbReference type="PROSITE" id="PS50042"/>
    </source>
</evidence>
<gene>
    <name evidence="11" type="ordered locus">Caka_2470</name>
</gene>
<dbReference type="EC" id="2.7.13.3" evidence="2"/>
<keyword evidence="12" id="KW-1185">Reference proteome</keyword>
<keyword evidence="3" id="KW-0597">Phosphoprotein</keyword>
<organism evidence="11 12">
    <name type="scientific">Coraliomargarita akajimensis (strain DSM 45221 / IAM 15411 / JCM 23193 / KCTC 12865 / 04OKA010-24)</name>
    <dbReference type="NCBI Taxonomy" id="583355"/>
    <lineage>
        <taxon>Bacteria</taxon>
        <taxon>Pseudomonadati</taxon>
        <taxon>Verrucomicrobiota</taxon>
        <taxon>Opitutia</taxon>
        <taxon>Puniceicoccales</taxon>
        <taxon>Coraliomargaritaceae</taxon>
        <taxon>Coraliomargarita</taxon>
    </lineage>
</organism>
<dbReference type="AlphaFoldDB" id="D5ENL0"/>
<dbReference type="SUPFAM" id="SSF47384">
    <property type="entry name" value="Homodimeric domain of signal transducing histidine kinase"/>
    <property type="match status" value="1"/>
</dbReference>
<dbReference type="SUPFAM" id="SSF51206">
    <property type="entry name" value="cAMP-binding domain-like"/>
    <property type="match status" value="1"/>
</dbReference>
<dbReference type="InterPro" id="IPR000595">
    <property type="entry name" value="cNMP-bd_dom"/>
</dbReference>
<dbReference type="RefSeq" id="WP_013044208.1">
    <property type="nucleotide sequence ID" value="NC_014008.1"/>
</dbReference>
<evidence type="ECO:0000256" key="7">
    <source>
        <dbReference type="ARBA" id="ARBA00022840"/>
    </source>
</evidence>
<dbReference type="InterPro" id="IPR005467">
    <property type="entry name" value="His_kinase_dom"/>
</dbReference>
<dbReference type="GO" id="GO:0000155">
    <property type="term" value="F:phosphorelay sensor kinase activity"/>
    <property type="evidence" value="ECO:0007669"/>
    <property type="project" value="InterPro"/>
</dbReference>
<evidence type="ECO:0000313" key="11">
    <source>
        <dbReference type="EMBL" id="ADE55486.1"/>
    </source>
</evidence>
<dbReference type="PRINTS" id="PR00344">
    <property type="entry name" value="BCTRLSENSOR"/>
</dbReference>
<dbReference type="KEGG" id="caa:Caka_2470"/>
<evidence type="ECO:0000256" key="8">
    <source>
        <dbReference type="ARBA" id="ARBA00023012"/>
    </source>
</evidence>
<dbReference type="CDD" id="cd00075">
    <property type="entry name" value="HATPase"/>
    <property type="match status" value="1"/>
</dbReference>
<sequence>MKLIDHSFIKSISEERRESIIAEIEILEPEVGATIFEEDSYPDALYVVLEGSVVFTKQKPDGSMQHVSQSYEGALFGEVGVFTEEHRALRAEAGPKAKLGRVPKSTVTKIIEDAEPVRKVLESVILHLKSTTSHYMEEVMRKEKLSLVGTMVSSLLHDFKNPFAIISLGATLVSQKYGEQDPKVAKICANIESQTRRMVDMANDIAAFARGDEAIEISNLTVESLFHSYRELNAPYFEDPQIELTLEHNDISLQADGGKLLRVLQNLISNSIEAIRNNKQAGVVKVSTTYTGTQVLLTISDNGPGIPESIQAKFFEPFVTFGKSDGTGLGTAIAKSIIDAHKGSIRFNTGPSGTTVLIELPRTQQISPYLPS</sequence>
<dbReference type="InterPro" id="IPR036097">
    <property type="entry name" value="HisK_dim/P_sf"/>
</dbReference>
<dbReference type="Pfam" id="PF00027">
    <property type="entry name" value="cNMP_binding"/>
    <property type="match status" value="1"/>
</dbReference>
<dbReference type="SMART" id="SM00100">
    <property type="entry name" value="cNMP"/>
    <property type="match status" value="1"/>
</dbReference>
<proteinExistence type="predicted"/>
<dbReference type="InterPro" id="IPR003594">
    <property type="entry name" value="HATPase_dom"/>
</dbReference>
<dbReference type="PANTHER" id="PTHR43065">
    <property type="entry name" value="SENSOR HISTIDINE KINASE"/>
    <property type="match status" value="1"/>
</dbReference>
<evidence type="ECO:0000256" key="1">
    <source>
        <dbReference type="ARBA" id="ARBA00000085"/>
    </source>
</evidence>
<dbReference type="CDD" id="cd00038">
    <property type="entry name" value="CAP_ED"/>
    <property type="match status" value="1"/>
</dbReference>
<evidence type="ECO:0000256" key="3">
    <source>
        <dbReference type="ARBA" id="ARBA00022553"/>
    </source>
</evidence>
<dbReference type="SMART" id="SM00388">
    <property type="entry name" value="HisKA"/>
    <property type="match status" value="1"/>
</dbReference>
<name>D5ENL0_CORAD</name>
<dbReference type="CDD" id="cd00082">
    <property type="entry name" value="HisKA"/>
    <property type="match status" value="1"/>
</dbReference>
<feature type="domain" description="Cyclic nucleotide-binding" evidence="9">
    <location>
        <begin position="8"/>
        <end position="119"/>
    </location>
</feature>
<dbReference type="Proteomes" id="UP000000925">
    <property type="component" value="Chromosome"/>
</dbReference>
<dbReference type="Gene3D" id="3.30.565.10">
    <property type="entry name" value="Histidine kinase-like ATPase, C-terminal domain"/>
    <property type="match status" value="1"/>
</dbReference>
<dbReference type="InterPro" id="IPR003661">
    <property type="entry name" value="HisK_dim/P_dom"/>
</dbReference>
<dbReference type="eggNOG" id="COG4191">
    <property type="taxonomic scope" value="Bacteria"/>
</dbReference>
<evidence type="ECO:0000259" key="10">
    <source>
        <dbReference type="PROSITE" id="PS50109"/>
    </source>
</evidence>
<dbReference type="GO" id="GO:0005524">
    <property type="term" value="F:ATP binding"/>
    <property type="evidence" value="ECO:0007669"/>
    <property type="project" value="UniProtKB-KW"/>
</dbReference>
<keyword evidence="4" id="KW-0808">Transferase</keyword>
<dbReference type="InterPro" id="IPR018490">
    <property type="entry name" value="cNMP-bd_dom_sf"/>
</dbReference>
<dbReference type="InterPro" id="IPR004358">
    <property type="entry name" value="Sig_transdc_His_kin-like_C"/>
</dbReference>
<accession>D5ENL0</accession>
<dbReference type="STRING" id="583355.Caka_2470"/>
<feature type="domain" description="Histidine kinase" evidence="10">
    <location>
        <begin position="154"/>
        <end position="364"/>
    </location>
</feature>
<keyword evidence="7" id="KW-0067">ATP-binding</keyword>
<dbReference type="Gene3D" id="2.60.120.10">
    <property type="entry name" value="Jelly Rolls"/>
    <property type="match status" value="1"/>
</dbReference>
<dbReference type="HOGENOM" id="CLU_754276_0_0_0"/>
<evidence type="ECO:0000256" key="6">
    <source>
        <dbReference type="ARBA" id="ARBA00022777"/>
    </source>
</evidence>
<evidence type="ECO:0000256" key="5">
    <source>
        <dbReference type="ARBA" id="ARBA00022741"/>
    </source>
</evidence>
<comment type="catalytic activity">
    <reaction evidence="1">
        <text>ATP + protein L-histidine = ADP + protein N-phospho-L-histidine.</text>
        <dbReference type="EC" id="2.7.13.3"/>
    </reaction>
</comment>
<keyword evidence="5" id="KW-0547">Nucleotide-binding</keyword>
<evidence type="ECO:0000313" key="12">
    <source>
        <dbReference type="Proteomes" id="UP000000925"/>
    </source>
</evidence>
<dbReference type="InterPro" id="IPR036890">
    <property type="entry name" value="HATPase_C_sf"/>
</dbReference>
<dbReference type="SUPFAM" id="SSF55874">
    <property type="entry name" value="ATPase domain of HSP90 chaperone/DNA topoisomerase II/histidine kinase"/>
    <property type="match status" value="1"/>
</dbReference>
<dbReference type="SMART" id="SM00387">
    <property type="entry name" value="HATPase_c"/>
    <property type="match status" value="1"/>
</dbReference>
<dbReference type="InterPro" id="IPR014710">
    <property type="entry name" value="RmlC-like_jellyroll"/>
</dbReference>
<dbReference type="PANTHER" id="PTHR43065:SF10">
    <property type="entry name" value="PEROXIDE STRESS-ACTIVATED HISTIDINE KINASE MAK3"/>
    <property type="match status" value="1"/>
</dbReference>
<dbReference type="Pfam" id="PF00512">
    <property type="entry name" value="HisKA"/>
    <property type="match status" value="1"/>
</dbReference>
<dbReference type="EMBL" id="CP001998">
    <property type="protein sequence ID" value="ADE55486.1"/>
    <property type="molecule type" value="Genomic_DNA"/>
</dbReference>
<keyword evidence="8" id="KW-0902">Two-component regulatory system</keyword>
<dbReference type="Gene3D" id="1.10.287.130">
    <property type="match status" value="1"/>
</dbReference>
<protein>
    <recommendedName>
        <fullName evidence="2">histidine kinase</fullName>
        <ecNumber evidence="2">2.7.13.3</ecNumber>
    </recommendedName>
</protein>
<dbReference type="OrthoDB" id="178489at2"/>